<protein>
    <submittedName>
        <fullName evidence="1">PF11367 family protein</fullName>
    </submittedName>
</protein>
<keyword evidence="2" id="KW-1185">Reference proteome</keyword>
<accession>J0WFF3</accession>
<gene>
    <name evidence="1" type="ORF">HMPREF1317_0128</name>
</gene>
<evidence type="ECO:0000313" key="1">
    <source>
        <dbReference type="EMBL" id="EJF35276.1"/>
    </source>
</evidence>
<comment type="caution">
    <text evidence="1">The sequence shown here is derived from an EMBL/GenBank/DDBJ whole genome shotgun (WGS) entry which is preliminary data.</text>
</comment>
<name>J0WFF3_9ACTO</name>
<proteinExistence type="predicted"/>
<dbReference type="AlphaFoldDB" id="J0WFF3"/>
<reference evidence="1 2" key="1">
    <citation type="submission" date="2012-05" db="EMBL/GenBank/DDBJ databases">
        <authorList>
            <person name="Harkins D.M."/>
            <person name="Madupu R."/>
            <person name="Durkin A.S."/>
            <person name="Torralba M."/>
            <person name="Methe B."/>
            <person name="Sutton G.G."/>
            <person name="Nelson K.E."/>
        </authorList>
    </citation>
    <scope>NUCLEOTIDE SEQUENCE [LARGE SCALE GENOMIC DNA]</scope>
    <source>
        <strain evidence="1 2">F0490</strain>
    </source>
</reference>
<dbReference type="PATRIC" id="fig|1125717.3.peg.2007"/>
<dbReference type="Proteomes" id="UP000004578">
    <property type="component" value="Unassembled WGS sequence"/>
</dbReference>
<dbReference type="EMBL" id="AKFS01000302">
    <property type="protein sequence ID" value="EJF35276.1"/>
    <property type="molecule type" value="Genomic_DNA"/>
</dbReference>
<sequence length="117" mass="12649">MNSTARLIAHLGARLAGVPVHGEVPATRPPRFVTVERVGGPQDRLGDHPLFAVQAWADTKARAALLADETAEAVRAWIRAPEVADVVVSSLYSFPDPDSRQARYQLTVSASLMRAVH</sequence>
<evidence type="ECO:0000313" key="2">
    <source>
        <dbReference type="Proteomes" id="UP000004578"/>
    </source>
</evidence>
<organism evidence="1 2">
    <name type="scientific">Schaalia georgiae F0490</name>
    <dbReference type="NCBI Taxonomy" id="1125717"/>
    <lineage>
        <taxon>Bacteria</taxon>
        <taxon>Bacillati</taxon>
        <taxon>Actinomycetota</taxon>
        <taxon>Actinomycetes</taxon>
        <taxon>Actinomycetales</taxon>
        <taxon>Actinomycetaceae</taxon>
        <taxon>Schaalia</taxon>
    </lineage>
</organism>